<dbReference type="RefSeq" id="WP_264735110.1">
    <property type="nucleotide sequence ID" value="NZ_JAPDNR010000001.1"/>
</dbReference>
<evidence type="ECO:0000256" key="1">
    <source>
        <dbReference type="SAM" id="SignalP"/>
    </source>
</evidence>
<proteinExistence type="predicted"/>
<feature type="signal peptide" evidence="1">
    <location>
        <begin position="1"/>
        <end position="19"/>
    </location>
</feature>
<evidence type="ECO:0000313" key="2">
    <source>
        <dbReference type="EMBL" id="MCW3488308.1"/>
    </source>
</evidence>
<keyword evidence="1" id="KW-0732">Signal</keyword>
<sequence length="138" mass="14700">MKKLLLVIAFLFTVQLLTADAIPPVKNNTTIKYANTPSGIKTKPLATIAARCYLTSFLGIRTTTCLANVAIGDLDIINENGFIIANVPCPSSIANISVAVGDKIAQRLTLLSSIEVTSAIHTITQADINNGYVELDIL</sequence>
<feature type="chain" id="PRO_5045645907" evidence="1">
    <location>
        <begin position="20"/>
        <end position="138"/>
    </location>
</feature>
<evidence type="ECO:0000313" key="3">
    <source>
        <dbReference type="Proteomes" id="UP001207742"/>
    </source>
</evidence>
<dbReference type="Proteomes" id="UP001207742">
    <property type="component" value="Unassembled WGS sequence"/>
</dbReference>
<organism evidence="2 3">
    <name type="scientific">Chitinophaga nivalis</name>
    <dbReference type="NCBI Taxonomy" id="2991709"/>
    <lineage>
        <taxon>Bacteria</taxon>
        <taxon>Pseudomonadati</taxon>
        <taxon>Bacteroidota</taxon>
        <taxon>Chitinophagia</taxon>
        <taxon>Chitinophagales</taxon>
        <taxon>Chitinophagaceae</taxon>
        <taxon>Chitinophaga</taxon>
    </lineage>
</organism>
<accession>A0ABT3IWG0</accession>
<dbReference type="EMBL" id="JAPDNS010000002">
    <property type="protein sequence ID" value="MCW3488308.1"/>
    <property type="molecule type" value="Genomic_DNA"/>
</dbReference>
<reference evidence="2 3" key="1">
    <citation type="submission" date="2022-10" db="EMBL/GenBank/DDBJ databases">
        <title>Chitinophaga nivalis PC15 sp. nov., isolated from Pyeongchang county, South Korea.</title>
        <authorList>
            <person name="Trinh H.N."/>
        </authorList>
    </citation>
    <scope>NUCLEOTIDE SEQUENCE [LARGE SCALE GENOMIC DNA]</scope>
    <source>
        <strain evidence="2 3">PC14</strain>
    </source>
</reference>
<keyword evidence="3" id="KW-1185">Reference proteome</keyword>
<name>A0ABT3IWG0_9BACT</name>
<comment type="caution">
    <text evidence="2">The sequence shown here is derived from an EMBL/GenBank/DDBJ whole genome shotgun (WGS) entry which is preliminary data.</text>
</comment>
<protein>
    <submittedName>
        <fullName evidence="2">Uncharacterized protein</fullName>
    </submittedName>
</protein>
<gene>
    <name evidence="2" type="ORF">OL497_30725</name>
</gene>